<feature type="region of interest" description="Disordered" evidence="2">
    <location>
        <begin position="453"/>
        <end position="484"/>
    </location>
</feature>
<feature type="compositionally biased region" description="Basic and acidic residues" evidence="2">
    <location>
        <begin position="462"/>
        <end position="474"/>
    </location>
</feature>
<feature type="coiled-coil region" evidence="1">
    <location>
        <begin position="387"/>
        <end position="414"/>
    </location>
</feature>
<dbReference type="Proteomes" id="UP001303222">
    <property type="component" value="Unassembled WGS sequence"/>
</dbReference>
<keyword evidence="4" id="KW-1185">Reference proteome</keyword>
<gene>
    <name evidence="3" type="ORF">QBC32DRAFT_396206</name>
</gene>
<sequence length="498" mass="55196">MEEKYATQPLQEGGEDDPVRIEDVRAISSFNKIANNQIAVPGVPPRLHPLTQRLKVELDYDNKSLGRNYPTYTHHFEPLIRSIEATDPGYDLTKIDIVTNASNLRKMFMLFLNRQMEYQRYDLTWRDNTLVVSKWVSDPHLNSSLGHGTGFEQATCIYDDHEDEVLKSSTSHHRVIQYRFGGLHLVVQSEVDAYHCDCHCPSAGNVDPALPETSSALTINEVVQHRRRSSSGQTSKLSTVFSSDFSVTSIDCHRDATRETSPMSPPPSPCLPKSTGDLEPPITGVPPASAENVAFSSANSSPTLDVLRLGREIPAQCLVEVKTHKVNNQPFFNAEAQLYFAQVSKLYIAQNDNGSFSPTTVLRNNNNNKTSSAVQDKTEDIRQWAEAEQNQRQLRKVVALLKKLRELAERYEKEKGVGRLTVLMRNDGLGEESGVKVTLYERMGDEGEGSGCLPGDGAGGEGFKESHGLGREGGGRGAGGHNPEEEGWIQVLFRCLTV</sequence>
<name>A0AAN6P0R8_9PEZI</name>
<comment type="caution">
    <text evidence="3">The sequence shown here is derived from an EMBL/GenBank/DDBJ whole genome shotgun (WGS) entry which is preliminary data.</text>
</comment>
<evidence type="ECO:0000313" key="3">
    <source>
        <dbReference type="EMBL" id="KAK3954551.1"/>
    </source>
</evidence>
<organism evidence="3 4">
    <name type="scientific">Pseudoneurospora amorphoporcata</name>
    <dbReference type="NCBI Taxonomy" id="241081"/>
    <lineage>
        <taxon>Eukaryota</taxon>
        <taxon>Fungi</taxon>
        <taxon>Dikarya</taxon>
        <taxon>Ascomycota</taxon>
        <taxon>Pezizomycotina</taxon>
        <taxon>Sordariomycetes</taxon>
        <taxon>Sordariomycetidae</taxon>
        <taxon>Sordariales</taxon>
        <taxon>Sordariaceae</taxon>
        <taxon>Pseudoneurospora</taxon>
    </lineage>
</organism>
<reference evidence="3" key="1">
    <citation type="journal article" date="2023" name="Mol. Phylogenet. Evol.">
        <title>Genome-scale phylogeny and comparative genomics of the fungal order Sordariales.</title>
        <authorList>
            <person name="Hensen N."/>
            <person name="Bonometti L."/>
            <person name="Westerberg I."/>
            <person name="Brannstrom I.O."/>
            <person name="Guillou S."/>
            <person name="Cros-Aarteil S."/>
            <person name="Calhoun S."/>
            <person name="Haridas S."/>
            <person name="Kuo A."/>
            <person name="Mondo S."/>
            <person name="Pangilinan J."/>
            <person name="Riley R."/>
            <person name="LaButti K."/>
            <person name="Andreopoulos B."/>
            <person name="Lipzen A."/>
            <person name="Chen C."/>
            <person name="Yan M."/>
            <person name="Daum C."/>
            <person name="Ng V."/>
            <person name="Clum A."/>
            <person name="Steindorff A."/>
            <person name="Ohm R.A."/>
            <person name="Martin F."/>
            <person name="Silar P."/>
            <person name="Natvig D.O."/>
            <person name="Lalanne C."/>
            <person name="Gautier V."/>
            <person name="Ament-Velasquez S.L."/>
            <person name="Kruys A."/>
            <person name="Hutchinson M.I."/>
            <person name="Powell A.J."/>
            <person name="Barry K."/>
            <person name="Miller A.N."/>
            <person name="Grigoriev I.V."/>
            <person name="Debuchy R."/>
            <person name="Gladieux P."/>
            <person name="Hiltunen Thoren M."/>
            <person name="Johannesson H."/>
        </authorList>
    </citation>
    <scope>NUCLEOTIDE SEQUENCE</scope>
    <source>
        <strain evidence="3">CBS 626.80</strain>
    </source>
</reference>
<dbReference type="PANTHER" id="PTHR35179">
    <property type="entry name" value="PROTEIN CBG02620"/>
    <property type="match status" value="1"/>
</dbReference>
<evidence type="ECO:0000256" key="1">
    <source>
        <dbReference type="SAM" id="Coils"/>
    </source>
</evidence>
<dbReference type="AlphaFoldDB" id="A0AAN6P0R8"/>
<reference evidence="3" key="2">
    <citation type="submission" date="2023-06" db="EMBL/GenBank/DDBJ databases">
        <authorList>
            <consortium name="Lawrence Berkeley National Laboratory"/>
            <person name="Mondo S.J."/>
            <person name="Hensen N."/>
            <person name="Bonometti L."/>
            <person name="Westerberg I."/>
            <person name="Brannstrom I.O."/>
            <person name="Guillou S."/>
            <person name="Cros-Aarteil S."/>
            <person name="Calhoun S."/>
            <person name="Haridas S."/>
            <person name="Kuo A."/>
            <person name="Pangilinan J."/>
            <person name="Riley R."/>
            <person name="Labutti K."/>
            <person name="Andreopoulos B."/>
            <person name="Lipzen A."/>
            <person name="Chen C."/>
            <person name="Yanf M."/>
            <person name="Daum C."/>
            <person name="Ng V."/>
            <person name="Clum A."/>
            <person name="Steindorff A."/>
            <person name="Ohm R."/>
            <person name="Martin F."/>
            <person name="Silar P."/>
            <person name="Natvig D."/>
            <person name="Lalanne C."/>
            <person name="Gautier V."/>
            <person name="Ament-Velasquez S.L."/>
            <person name="Kruys A."/>
            <person name="Hutchinson M.I."/>
            <person name="Powell A.J."/>
            <person name="Barry K."/>
            <person name="Miller A.N."/>
            <person name="Grigoriev I.V."/>
            <person name="Debuchy R."/>
            <person name="Gladieux P."/>
            <person name="Thoren M.H."/>
            <person name="Johannesson H."/>
        </authorList>
    </citation>
    <scope>NUCLEOTIDE SEQUENCE</scope>
    <source>
        <strain evidence="3">CBS 626.80</strain>
    </source>
</reference>
<protein>
    <submittedName>
        <fullName evidence="3">Uncharacterized protein</fullName>
    </submittedName>
</protein>
<dbReference type="EMBL" id="MU859088">
    <property type="protein sequence ID" value="KAK3954551.1"/>
    <property type="molecule type" value="Genomic_DNA"/>
</dbReference>
<dbReference type="PANTHER" id="PTHR35179:SF2">
    <property type="entry name" value="START DOMAIN-CONTAINING PROTEIN"/>
    <property type="match status" value="1"/>
</dbReference>
<proteinExistence type="predicted"/>
<evidence type="ECO:0000313" key="4">
    <source>
        <dbReference type="Proteomes" id="UP001303222"/>
    </source>
</evidence>
<keyword evidence="1" id="KW-0175">Coiled coil</keyword>
<accession>A0AAN6P0R8</accession>
<evidence type="ECO:0000256" key="2">
    <source>
        <dbReference type="SAM" id="MobiDB-lite"/>
    </source>
</evidence>